<feature type="region of interest" description="Disordered" evidence="1">
    <location>
        <begin position="213"/>
        <end position="266"/>
    </location>
</feature>
<evidence type="ECO:0000313" key="3">
    <source>
        <dbReference type="Proteomes" id="UP000250043"/>
    </source>
</evidence>
<dbReference type="AlphaFoldDB" id="A0A8E2AKW4"/>
<gene>
    <name evidence="2" type="ORF">OBBRIDRAFT_224021</name>
</gene>
<feature type="region of interest" description="Disordered" evidence="1">
    <location>
        <begin position="107"/>
        <end position="157"/>
    </location>
</feature>
<proteinExistence type="predicted"/>
<accession>A0A8E2AKW4</accession>
<dbReference type="EMBL" id="KV722526">
    <property type="protein sequence ID" value="OCH86478.1"/>
    <property type="molecule type" value="Genomic_DNA"/>
</dbReference>
<feature type="region of interest" description="Disordered" evidence="1">
    <location>
        <begin position="172"/>
        <end position="193"/>
    </location>
</feature>
<evidence type="ECO:0000256" key="1">
    <source>
        <dbReference type="SAM" id="MobiDB-lite"/>
    </source>
</evidence>
<feature type="compositionally biased region" description="Acidic residues" evidence="1">
    <location>
        <begin position="221"/>
        <end position="235"/>
    </location>
</feature>
<sequence length="332" mass="36014">MAIASDADVAVLYSNCETAGDIPRYLQGACSQIEICPDGCGMLVPPEMPSARIDAAHKDGMTSRIVERSISIQSRVGRQSARSFPGLTINKGSAVVPLTTYAIAQAPPADRAYRAKSRPRDEEREESSRNMPRLRSSRRDASRSAARSPIEAVISPPTRVATAPVPLAHQCKLPTNQLGQREPRLTMSKSSATVSFAAQAPARAPYMDGTYQLRAHPHGEEPEESSDSEDEDESPENVFRFTRSPTQHKLAAPSDSAPGRSSDGGTFPAELIVRPHLTAVTAAPILPSYPYNLPMSALPVTPHPTRRQILETERSQSLEQQLLWGVRCTTPA</sequence>
<organism evidence="2 3">
    <name type="scientific">Obba rivulosa</name>
    <dbReference type="NCBI Taxonomy" id="1052685"/>
    <lineage>
        <taxon>Eukaryota</taxon>
        <taxon>Fungi</taxon>
        <taxon>Dikarya</taxon>
        <taxon>Basidiomycota</taxon>
        <taxon>Agaricomycotina</taxon>
        <taxon>Agaricomycetes</taxon>
        <taxon>Polyporales</taxon>
        <taxon>Gelatoporiaceae</taxon>
        <taxon>Obba</taxon>
    </lineage>
</organism>
<evidence type="ECO:0000313" key="2">
    <source>
        <dbReference type="EMBL" id="OCH86478.1"/>
    </source>
</evidence>
<feature type="compositionally biased region" description="Basic and acidic residues" evidence="1">
    <location>
        <begin position="118"/>
        <end position="128"/>
    </location>
</feature>
<protein>
    <submittedName>
        <fullName evidence="2">Uncharacterized protein</fullName>
    </submittedName>
</protein>
<name>A0A8E2AKW4_9APHY</name>
<keyword evidence="3" id="KW-1185">Reference proteome</keyword>
<reference evidence="2 3" key="1">
    <citation type="submission" date="2016-07" db="EMBL/GenBank/DDBJ databases">
        <title>Draft genome of the white-rot fungus Obba rivulosa 3A-2.</title>
        <authorList>
            <consortium name="DOE Joint Genome Institute"/>
            <person name="Miettinen O."/>
            <person name="Riley R."/>
            <person name="Acob R."/>
            <person name="Barry K."/>
            <person name="Cullen D."/>
            <person name="De Vries R."/>
            <person name="Hainaut M."/>
            <person name="Hatakka A."/>
            <person name="Henrissat B."/>
            <person name="Hilden K."/>
            <person name="Kuo R."/>
            <person name="Labutti K."/>
            <person name="Lipzen A."/>
            <person name="Makela M.R."/>
            <person name="Sandor L."/>
            <person name="Spatafora J.W."/>
            <person name="Grigoriev I.V."/>
            <person name="Hibbett D.S."/>
        </authorList>
    </citation>
    <scope>NUCLEOTIDE SEQUENCE [LARGE SCALE GENOMIC DNA]</scope>
    <source>
        <strain evidence="2 3">3A-2</strain>
    </source>
</reference>
<dbReference type="Proteomes" id="UP000250043">
    <property type="component" value="Unassembled WGS sequence"/>
</dbReference>